<feature type="transmembrane region" description="Helical" evidence="5">
    <location>
        <begin position="204"/>
        <end position="225"/>
    </location>
</feature>
<dbReference type="Gene3D" id="1.20.1250.20">
    <property type="entry name" value="MFS general substrate transporter like domains"/>
    <property type="match status" value="2"/>
</dbReference>
<evidence type="ECO:0000256" key="1">
    <source>
        <dbReference type="ARBA" id="ARBA00004141"/>
    </source>
</evidence>
<name>A0A1B6HPB7_9HEMI</name>
<evidence type="ECO:0000256" key="5">
    <source>
        <dbReference type="SAM" id="Phobius"/>
    </source>
</evidence>
<feature type="transmembrane region" description="Helical" evidence="5">
    <location>
        <begin position="246"/>
        <end position="276"/>
    </location>
</feature>
<evidence type="ECO:0000256" key="3">
    <source>
        <dbReference type="ARBA" id="ARBA00022989"/>
    </source>
</evidence>
<dbReference type="AlphaFoldDB" id="A0A1B6HPB7"/>
<evidence type="ECO:0000256" key="4">
    <source>
        <dbReference type="ARBA" id="ARBA00023136"/>
    </source>
</evidence>
<dbReference type="EMBL" id="GECU01031186">
    <property type="protein sequence ID" value="JAS76520.1"/>
    <property type="molecule type" value="Transcribed_RNA"/>
</dbReference>
<feature type="transmembrane region" description="Helical" evidence="5">
    <location>
        <begin position="100"/>
        <end position="121"/>
    </location>
</feature>
<dbReference type="InterPro" id="IPR011701">
    <property type="entry name" value="MFS"/>
</dbReference>
<evidence type="ECO:0000256" key="2">
    <source>
        <dbReference type="ARBA" id="ARBA00022692"/>
    </source>
</evidence>
<dbReference type="SUPFAM" id="SSF103473">
    <property type="entry name" value="MFS general substrate transporter"/>
    <property type="match status" value="1"/>
</dbReference>
<protein>
    <recommendedName>
        <fullName evidence="6">Major facilitator superfamily (MFS) profile domain-containing protein</fullName>
    </recommendedName>
</protein>
<sequence length="378" mass="41727">MSRKLGPKYLLFWATIVCSVLTLLVPYIAENFSWVILCITRVAMGLVQGAFYPCVNAHTSKWAPPLEKSRIFSFVFIGTQFGTFLTMPIAGYLATSPWGWPSIFYCTGLCGVLWSVVWLFVGADSPDSHPSISDSERHYINSALVNTSAQNHKLETPWKSVLTSVPLWALLLTHLGQNWGYWMLLTELPNYFSHVLNFNIKSNGLVTALPYLIMCVLTAVFSWIADYINAKRLLSLNVSRKMWNSIAHYGGAAALLALPLVTSVSGAVILLTTAIALNAGIFTGYLTNHLDLAPNFAGLLMGITNGFANITSILAPTVTGFIVSDETSRYEWLVAFYISAGAFFVGNTIFILFGSTDVQPWNKPSEEDSHVKRDEQVV</sequence>
<evidence type="ECO:0000313" key="8">
    <source>
        <dbReference type="EMBL" id="JAT02961.1"/>
    </source>
</evidence>
<dbReference type="GO" id="GO:0022857">
    <property type="term" value="F:transmembrane transporter activity"/>
    <property type="evidence" value="ECO:0007669"/>
    <property type="project" value="InterPro"/>
</dbReference>
<feature type="transmembrane region" description="Helical" evidence="5">
    <location>
        <begin position="296"/>
        <end position="322"/>
    </location>
</feature>
<keyword evidence="2 5" id="KW-0812">Transmembrane</keyword>
<comment type="subcellular location">
    <subcellularLocation>
        <location evidence="1">Membrane</location>
        <topology evidence="1">Multi-pass membrane protein</topology>
    </subcellularLocation>
</comment>
<dbReference type="InterPro" id="IPR020846">
    <property type="entry name" value="MFS_dom"/>
</dbReference>
<feature type="transmembrane region" description="Helical" evidence="5">
    <location>
        <begin position="161"/>
        <end position="184"/>
    </location>
</feature>
<reference evidence="7" key="1">
    <citation type="submission" date="2015-11" db="EMBL/GenBank/DDBJ databases">
        <title>De novo transcriptome assembly of four potential Pierce s Disease insect vectors from Arizona vineyards.</title>
        <authorList>
            <person name="Tassone E.E."/>
        </authorList>
    </citation>
    <scope>NUCLEOTIDE SEQUENCE</scope>
</reference>
<dbReference type="Pfam" id="PF07690">
    <property type="entry name" value="MFS_1"/>
    <property type="match status" value="1"/>
</dbReference>
<keyword evidence="4 5" id="KW-0472">Membrane</keyword>
<organism evidence="7">
    <name type="scientific">Homalodisca liturata</name>
    <dbReference type="NCBI Taxonomy" id="320908"/>
    <lineage>
        <taxon>Eukaryota</taxon>
        <taxon>Metazoa</taxon>
        <taxon>Ecdysozoa</taxon>
        <taxon>Arthropoda</taxon>
        <taxon>Hexapoda</taxon>
        <taxon>Insecta</taxon>
        <taxon>Pterygota</taxon>
        <taxon>Neoptera</taxon>
        <taxon>Paraneoptera</taxon>
        <taxon>Hemiptera</taxon>
        <taxon>Auchenorrhyncha</taxon>
        <taxon>Membracoidea</taxon>
        <taxon>Cicadellidae</taxon>
        <taxon>Cicadellinae</taxon>
        <taxon>Proconiini</taxon>
        <taxon>Homalodisca</taxon>
    </lineage>
</organism>
<dbReference type="GO" id="GO:0016020">
    <property type="term" value="C:membrane"/>
    <property type="evidence" value="ECO:0007669"/>
    <property type="project" value="UniProtKB-SubCell"/>
</dbReference>
<dbReference type="GO" id="GO:0006820">
    <property type="term" value="P:monoatomic anion transport"/>
    <property type="evidence" value="ECO:0007669"/>
    <property type="project" value="TreeGrafter"/>
</dbReference>
<feature type="transmembrane region" description="Helical" evidence="5">
    <location>
        <begin position="334"/>
        <end position="353"/>
    </location>
</feature>
<feature type="transmembrane region" description="Helical" evidence="5">
    <location>
        <begin position="9"/>
        <end position="28"/>
    </location>
</feature>
<proteinExistence type="predicted"/>
<gene>
    <name evidence="8" type="ORF">g.38858</name>
    <name evidence="7" type="ORF">g.38863</name>
</gene>
<accession>A0A1B6HPB7</accession>
<dbReference type="EMBL" id="GECU01004746">
    <property type="protein sequence ID" value="JAT02961.1"/>
    <property type="molecule type" value="Transcribed_RNA"/>
</dbReference>
<dbReference type="PROSITE" id="PS50850">
    <property type="entry name" value="MFS"/>
    <property type="match status" value="1"/>
</dbReference>
<feature type="domain" description="Major facilitator superfamily (MFS) profile" evidence="6">
    <location>
        <begin position="1"/>
        <end position="358"/>
    </location>
</feature>
<dbReference type="PANTHER" id="PTHR11662">
    <property type="entry name" value="SOLUTE CARRIER FAMILY 17"/>
    <property type="match status" value="1"/>
</dbReference>
<dbReference type="InterPro" id="IPR050382">
    <property type="entry name" value="MFS_Na/Anion_cotransporter"/>
</dbReference>
<feature type="transmembrane region" description="Helical" evidence="5">
    <location>
        <begin position="34"/>
        <end position="55"/>
    </location>
</feature>
<evidence type="ECO:0000313" key="7">
    <source>
        <dbReference type="EMBL" id="JAS76520.1"/>
    </source>
</evidence>
<dbReference type="FunFam" id="1.20.1250.20:FF:000532">
    <property type="entry name" value="SLC (SoLute Carrier) homolog"/>
    <property type="match status" value="1"/>
</dbReference>
<keyword evidence="3 5" id="KW-1133">Transmembrane helix</keyword>
<evidence type="ECO:0000259" key="6">
    <source>
        <dbReference type="PROSITE" id="PS50850"/>
    </source>
</evidence>
<dbReference type="PANTHER" id="PTHR11662:SF280">
    <property type="entry name" value="FI21844P1-RELATED"/>
    <property type="match status" value="1"/>
</dbReference>
<feature type="transmembrane region" description="Helical" evidence="5">
    <location>
        <begin position="71"/>
        <end position="94"/>
    </location>
</feature>
<dbReference type="InterPro" id="IPR036259">
    <property type="entry name" value="MFS_trans_sf"/>
</dbReference>